<keyword evidence="1" id="KW-0863">Zinc-finger</keyword>
<feature type="region of interest" description="Disordered" evidence="2">
    <location>
        <begin position="28"/>
        <end position="125"/>
    </location>
</feature>
<evidence type="ECO:0000259" key="3">
    <source>
        <dbReference type="PROSITE" id="PS50103"/>
    </source>
</evidence>
<feature type="compositionally biased region" description="Basic and acidic residues" evidence="2">
    <location>
        <begin position="47"/>
        <end position="68"/>
    </location>
</feature>
<feature type="domain" description="C3H1-type" evidence="3">
    <location>
        <begin position="604"/>
        <end position="628"/>
    </location>
</feature>
<feature type="zinc finger region" description="C3H1-type" evidence="1">
    <location>
        <begin position="803"/>
        <end position="827"/>
    </location>
</feature>
<keyword evidence="1" id="KW-0479">Metal-binding</keyword>
<feature type="region of interest" description="Disordered" evidence="2">
    <location>
        <begin position="631"/>
        <end position="735"/>
    </location>
</feature>
<feature type="domain" description="C3H1-type" evidence="3">
    <location>
        <begin position="171"/>
        <end position="193"/>
    </location>
</feature>
<name>A0A086JGF0_TOXGO</name>
<feature type="region of interest" description="Disordered" evidence="2">
    <location>
        <begin position="134"/>
        <end position="153"/>
    </location>
</feature>
<feature type="zinc finger region" description="C3H1-type" evidence="1">
    <location>
        <begin position="604"/>
        <end position="628"/>
    </location>
</feature>
<sequence>MHFLSCTDGKPHARGDRRNLLEEEMGLDSRNEGGFSHHASQRGWVGRPDDGEWYRRERGNSDDFDRRQHAASRSGDYTPSGGRMHMRGPSYSPDRRVQERSGGREYAGPVGYSSNGGGLPVGPSQRLLEGERYSSKDPFHGSAYSHPARDASDSLRRPLVAENHNRGTCHPCVFYAVGRCRNGGECRNCHEEEHSDTRSPLFALDVLHRKGLCIVCIDFKRKGICNDPDRAHRLLYCHHPQHRPNAGDFAEDRGRDSAACTGGPRRALEDLSPKVYRSAGYWGEAHISAGRCRQREEEYDDCSGRESARRRLLSPELCSRGYGSSMRAYSGVAGGSKCMSPPGKDDYCGHERGTGGGSGGRTASLCVGRGVQPPNSRLHPPRVCEERRCVPCSVFFSEGRCRRIDCARCHEPCHGSASSPLFYHRVLHDMNRCEPCRAFADGCCPLSDGACCFCHDRSHAGDRLSSLKPAAMYYPARREPYEATSGRAAGGPSYRGAREVDSFRRREPLGVGRDGLDKGSRGGDSGDRNYASRGGPRVQRVERGGAALGGTHPDRCVPCLWYFQHVTGCGKGRACSGCHHEDHRDPQSDLHPSKRLHVLGRCVPCRNYFKGICPRQAEACGFCHHEEHRSMTGSKGERVREEERKEQREQDGSRQEECGKTLGGLGCSVETPRNKEGESRTVSVTSGSGEKVDKGEPGGPGESEEPREEERKTEKEADKEGYSGKLAKNGGTKRAVHYVRQRGQNEPRAHERGVCRPCAFYFIGPQGCLKRDRCPDCHHADHANPHSSAHPSKLLHLKGTCRPCISFQRGTCTKAAENCVYCHHSSHLHEACDDRESGDKQETMEESDQVDAAEFPVQDLGDGPVCCQEEQLENSPCCQQLPGESYPISDRRGGESEETPVGGDRSKVCLCDEQEMDRGTESTDVVGDHETKPEQHAGGKGNIGDDETVAGHSCPLIVSPRPDDEADKALVTEEGANGHNM</sequence>
<dbReference type="AlphaFoldDB" id="A0A086JGF0"/>
<feature type="domain" description="C3H1-type" evidence="3">
    <location>
        <begin position="803"/>
        <end position="827"/>
    </location>
</feature>
<feature type="region of interest" description="Disordered" evidence="2">
    <location>
        <begin position="878"/>
        <end position="981"/>
    </location>
</feature>
<dbReference type="OrthoDB" id="348671at2759"/>
<feature type="zinc finger region" description="C3H1-type" evidence="1">
    <location>
        <begin position="171"/>
        <end position="193"/>
    </location>
</feature>
<organism evidence="4 5">
    <name type="scientific">Toxoplasma gondii p89</name>
    <dbReference type="NCBI Taxonomy" id="943119"/>
    <lineage>
        <taxon>Eukaryota</taxon>
        <taxon>Sar</taxon>
        <taxon>Alveolata</taxon>
        <taxon>Apicomplexa</taxon>
        <taxon>Conoidasida</taxon>
        <taxon>Coccidia</taxon>
        <taxon>Eucoccidiorida</taxon>
        <taxon>Eimeriorina</taxon>
        <taxon>Sarcocystidae</taxon>
        <taxon>Toxoplasma</taxon>
    </lineage>
</organism>
<proteinExistence type="predicted"/>
<dbReference type="SMART" id="SM00356">
    <property type="entry name" value="ZnF_C3H1"/>
    <property type="match status" value="5"/>
</dbReference>
<dbReference type="GO" id="GO:0008270">
    <property type="term" value="F:zinc ion binding"/>
    <property type="evidence" value="ECO:0007669"/>
    <property type="project" value="UniProtKB-KW"/>
</dbReference>
<protein>
    <recommendedName>
        <fullName evidence="3">C3H1-type domain-containing protein</fullName>
    </recommendedName>
</protein>
<dbReference type="PROSITE" id="PS50103">
    <property type="entry name" value="ZF_C3H1"/>
    <property type="match status" value="3"/>
</dbReference>
<dbReference type="InterPro" id="IPR000571">
    <property type="entry name" value="Znf_CCCH"/>
</dbReference>
<evidence type="ECO:0000313" key="4">
    <source>
        <dbReference type="EMBL" id="KFG31218.1"/>
    </source>
</evidence>
<dbReference type="EMBL" id="AEYI02001980">
    <property type="protein sequence ID" value="KFG31218.1"/>
    <property type="molecule type" value="Genomic_DNA"/>
</dbReference>
<keyword evidence="1" id="KW-0862">Zinc</keyword>
<evidence type="ECO:0000256" key="2">
    <source>
        <dbReference type="SAM" id="MobiDB-lite"/>
    </source>
</evidence>
<reference evidence="4 5" key="1">
    <citation type="submission" date="2014-03" db="EMBL/GenBank/DDBJ databases">
        <authorList>
            <person name="Sibley D."/>
            <person name="Venepally P."/>
            <person name="Karamycheva S."/>
            <person name="Hadjithomas M."/>
            <person name="Khan A."/>
            <person name="Brunk B."/>
            <person name="Roos D."/>
            <person name="Caler E."/>
            <person name="Lorenzi H."/>
        </authorList>
    </citation>
    <scope>NUCLEOTIDE SEQUENCE [LARGE SCALE GENOMIC DNA]</scope>
    <source>
        <strain evidence="5">p89</strain>
    </source>
</reference>
<feature type="compositionally biased region" description="Basic and acidic residues" evidence="2">
    <location>
        <begin position="631"/>
        <end position="659"/>
    </location>
</feature>
<evidence type="ECO:0000313" key="5">
    <source>
        <dbReference type="Proteomes" id="UP000028828"/>
    </source>
</evidence>
<feature type="compositionally biased region" description="Basic and acidic residues" evidence="2">
    <location>
        <begin position="961"/>
        <end position="971"/>
    </location>
</feature>
<evidence type="ECO:0000256" key="1">
    <source>
        <dbReference type="PROSITE-ProRule" id="PRU00723"/>
    </source>
</evidence>
<dbReference type="Proteomes" id="UP000028828">
    <property type="component" value="Unassembled WGS sequence"/>
</dbReference>
<feature type="compositionally biased region" description="Basic and acidic residues" evidence="2">
    <location>
        <begin position="708"/>
        <end position="722"/>
    </location>
</feature>
<comment type="caution">
    <text evidence="4">The sequence shown here is derived from an EMBL/GenBank/DDBJ whole genome shotgun (WGS) entry which is preliminary data.</text>
</comment>
<feature type="compositionally biased region" description="Basic and acidic residues" evidence="2">
    <location>
        <begin position="916"/>
        <end position="937"/>
    </location>
</feature>
<accession>A0A086JGF0</accession>
<feature type="compositionally biased region" description="Basic and acidic residues" evidence="2">
    <location>
        <begin position="496"/>
        <end position="527"/>
    </location>
</feature>
<dbReference type="VEuPathDB" id="ToxoDB:TGP89_212220"/>
<feature type="region of interest" description="Disordered" evidence="2">
    <location>
        <begin position="482"/>
        <end position="539"/>
    </location>
</feature>
<gene>
    <name evidence="4" type="ORF">TGP89_212220</name>
</gene>
<feature type="compositionally biased region" description="Basic and acidic residues" evidence="2">
    <location>
        <begin position="93"/>
        <end position="103"/>
    </location>
</feature>